<reference evidence="1 2" key="1">
    <citation type="submission" date="2008-06" db="EMBL/GenBank/DDBJ databases">
        <title>Complete sequence of Chloroherpeton thalassium ATCC 35110.</title>
        <authorList>
            <consortium name="US DOE Joint Genome Institute"/>
            <person name="Lucas S."/>
            <person name="Copeland A."/>
            <person name="Lapidus A."/>
            <person name="Glavina del Rio T."/>
            <person name="Dalin E."/>
            <person name="Tice H."/>
            <person name="Bruce D."/>
            <person name="Goodwin L."/>
            <person name="Pitluck S."/>
            <person name="Schmutz J."/>
            <person name="Larimer F."/>
            <person name="Land M."/>
            <person name="Hauser L."/>
            <person name="Kyrpides N."/>
            <person name="Mikhailova N."/>
            <person name="Liu Z."/>
            <person name="Li T."/>
            <person name="Zhao F."/>
            <person name="Overmann J."/>
            <person name="Bryant D.A."/>
            <person name="Richardson P."/>
        </authorList>
    </citation>
    <scope>NUCLEOTIDE SEQUENCE [LARGE SCALE GENOMIC DNA]</scope>
    <source>
        <strain evidence="2">ATCC 35110 / GB-78</strain>
    </source>
</reference>
<protein>
    <submittedName>
        <fullName evidence="1">Uncharacterized protein</fullName>
    </submittedName>
</protein>
<organism evidence="1 2">
    <name type="scientific">Chloroherpeton thalassium (strain ATCC 35110 / GB-78)</name>
    <dbReference type="NCBI Taxonomy" id="517418"/>
    <lineage>
        <taxon>Bacteria</taxon>
        <taxon>Pseudomonadati</taxon>
        <taxon>Chlorobiota</taxon>
        <taxon>Chlorobiia</taxon>
        <taxon>Chlorobiales</taxon>
        <taxon>Chloroherpetonaceae</taxon>
        <taxon>Chloroherpeton</taxon>
    </lineage>
</organism>
<dbReference type="HOGENOM" id="CLU_2599679_0_0_10"/>
<dbReference type="KEGG" id="cts:Ctha_1752"/>
<dbReference type="STRING" id="517418.Ctha_1752"/>
<keyword evidence="2" id="KW-1185">Reference proteome</keyword>
<dbReference type="EMBL" id="CP001100">
    <property type="protein sequence ID" value="ACF14209.1"/>
    <property type="molecule type" value="Genomic_DNA"/>
</dbReference>
<sequence length="79" mass="9422">MVSQKVHEVGNYRFVRFIKRTFFVPFHSLSSLLSVFSSNEANSLKLLSILKFWRFCSEKRYNISVYNYDKESNLNEAFL</sequence>
<evidence type="ECO:0000313" key="2">
    <source>
        <dbReference type="Proteomes" id="UP000001208"/>
    </source>
</evidence>
<evidence type="ECO:0000313" key="1">
    <source>
        <dbReference type="EMBL" id="ACF14209.1"/>
    </source>
</evidence>
<dbReference type="Proteomes" id="UP000001208">
    <property type="component" value="Chromosome"/>
</dbReference>
<proteinExistence type="predicted"/>
<dbReference type="AlphaFoldDB" id="B3QTB0"/>
<accession>B3QTB0</accession>
<gene>
    <name evidence="1" type="ordered locus">Ctha_1752</name>
</gene>
<name>B3QTB0_CHLT3</name>